<evidence type="ECO:0000256" key="5">
    <source>
        <dbReference type="ARBA" id="ARBA00022970"/>
    </source>
</evidence>
<keyword evidence="2" id="KW-0813">Transport</keyword>
<name>A0A5C4JGM0_9ACTN</name>
<dbReference type="Pfam" id="PF00005">
    <property type="entry name" value="ABC_tran"/>
    <property type="match status" value="1"/>
</dbReference>
<comment type="caution">
    <text evidence="7">The sequence shown here is derived from an EMBL/GenBank/DDBJ whole genome shotgun (WGS) entry which is preliminary data.</text>
</comment>
<dbReference type="Gene3D" id="3.40.50.300">
    <property type="entry name" value="P-loop containing nucleotide triphosphate hydrolases"/>
    <property type="match status" value="1"/>
</dbReference>
<dbReference type="AlphaFoldDB" id="A0A5C4JGM0"/>
<dbReference type="GO" id="GO:0016887">
    <property type="term" value="F:ATP hydrolysis activity"/>
    <property type="evidence" value="ECO:0007669"/>
    <property type="project" value="InterPro"/>
</dbReference>
<organism evidence="7 8">
    <name type="scientific">Actinomadura soli</name>
    <dbReference type="NCBI Taxonomy" id="2508997"/>
    <lineage>
        <taxon>Bacteria</taxon>
        <taxon>Bacillati</taxon>
        <taxon>Actinomycetota</taxon>
        <taxon>Actinomycetes</taxon>
        <taxon>Streptosporangiales</taxon>
        <taxon>Thermomonosporaceae</taxon>
        <taxon>Actinomadura</taxon>
    </lineage>
</organism>
<gene>
    <name evidence="7" type="ORF">ETD83_07730</name>
</gene>
<sequence>MLQISDLVAGYGAADVLHGIDLHVGGGEVVCLLGSNGAGKTTLARCVAGLLKPRSGSVTADGDRLDGLAPSQRVRRGIALVPEDRGLFGGLTVADNLELGGFRHGRRHAVDRLPLVMDIFPPLASLLRRSAGTLSGGEQQMTAIGRALMADPRYLVLDEPSLGLSPGMTRQILKAMRALADDGIGIVLIEQNAALALGVSDRAAVIQRGRIAVTGSARTLMSDPMVIHAYLGGRGSV</sequence>
<dbReference type="SUPFAM" id="SSF52540">
    <property type="entry name" value="P-loop containing nucleoside triphosphate hydrolases"/>
    <property type="match status" value="1"/>
</dbReference>
<dbReference type="PROSITE" id="PS50893">
    <property type="entry name" value="ABC_TRANSPORTER_2"/>
    <property type="match status" value="1"/>
</dbReference>
<dbReference type="InterPro" id="IPR003439">
    <property type="entry name" value="ABC_transporter-like_ATP-bd"/>
</dbReference>
<dbReference type="Proteomes" id="UP000309174">
    <property type="component" value="Unassembled WGS sequence"/>
</dbReference>
<dbReference type="GO" id="GO:0015658">
    <property type="term" value="F:branched-chain amino acid transmembrane transporter activity"/>
    <property type="evidence" value="ECO:0007669"/>
    <property type="project" value="TreeGrafter"/>
</dbReference>
<reference evidence="7 8" key="1">
    <citation type="submission" date="2019-05" db="EMBL/GenBank/DDBJ databases">
        <title>Draft genome sequence of Actinomadura sp. 14C53.</title>
        <authorList>
            <person name="Saricaoglu S."/>
            <person name="Isik K."/>
        </authorList>
    </citation>
    <scope>NUCLEOTIDE SEQUENCE [LARGE SCALE GENOMIC DNA]</scope>
    <source>
        <strain evidence="7 8">14C53</strain>
    </source>
</reference>
<proteinExistence type="inferred from homology"/>
<evidence type="ECO:0000256" key="2">
    <source>
        <dbReference type="ARBA" id="ARBA00022448"/>
    </source>
</evidence>
<dbReference type="InterPro" id="IPR003593">
    <property type="entry name" value="AAA+_ATPase"/>
</dbReference>
<dbReference type="GO" id="GO:0005524">
    <property type="term" value="F:ATP binding"/>
    <property type="evidence" value="ECO:0007669"/>
    <property type="project" value="UniProtKB-KW"/>
</dbReference>
<dbReference type="InterPro" id="IPR027417">
    <property type="entry name" value="P-loop_NTPase"/>
</dbReference>
<comment type="similarity">
    <text evidence="1">Belongs to the ABC transporter superfamily.</text>
</comment>
<evidence type="ECO:0000313" key="7">
    <source>
        <dbReference type="EMBL" id="TMR04929.1"/>
    </source>
</evidence>
<dbReference type="CDD" id="cd03224">
    <property type="entry name" value="ABC_TM1139_LivF_branched"/>
    <property type="match status" value="1"/>
</dbReference>
<feature type="domain" description="ABC transporter" evidence="6">
    <location>
        <begin position="2"/>
        <end position="233"/>
    </location>
</feature>
<accession>A0A5C4JGM0</accession>
<protein>
    <submittedName>
        <fullName evidence="7">ABC transporter ATP-binding protein</fullName>
    </submittedName>
</protein>
<dbReference type="GO" id="GO:0015807">
    <property type="term" value="P:L-amino acid transport"/>
    <property type="evidence" value="ECO:0007669"/>
    <property type="project" value="TreeGrafter"/>
</dbReference>
<keyword evidence="5" id="KW-0029">Amino-acid transport</keyword>
<dbReference type="PANTHER" id="PTHR43820">
    <property type="entry name" value="HIGH-AFFINITY BRANCHED-CHAIN AMINO ACID TRANSPORT ATP-BINDING PROTEIN LIVF"/>
    <property type="match status" value="1"/>
</dbReference>
<evidence type="ECO:0000256" key="1">
    <source>
        <dbReference type="ARBA" id="ARBA00005417"/>
    </source>
</evidence>
<dbReference type="InterPro" id="IPR052156">
    <property type="entry name" value="BCAA_Transport_ATP-bd_LivF"/>
</dbReference>
<keyword evidence="8" id="KW-1185">Reference proteome</keyword>
<evidence type="ECO:0000259" key="6">
    <source>
        <dbReference type="PROSITE" id="PS50893"/>
    </source>
</evidence>
<evidence type="ECO:0000313" key="8">
    <source>
        <dbReference type="Proteomes" id="UP000309174"/>
    </source>
</evidence>
<dbReference type="EMBL" id="VCKW01000027">
    <property type="protein sequence ID" value="TMR04929.1"/>
    <property type="molecule type" value="Genomic_DNA"/>
</dbReference>
<evidence type="ECO:0000256" key="3">
    <source>
        <dbReference type="ARBA" id="ARBA00022741"/>
    </source>
</evidence>
<keyword evidence="3" id="KW-0547">Nucleotide-binding</keyword>
<evidence type="ECO:0000256" key="4">
    <source>
        <dbReference type="ARBA" id="ARBA00022840"/>
    </source>
</evidence>
<dbReference type="SMART" id="SM00382">
    <property type="entry name" value="AAA"/>
    <property type="match status" value="1"/>
</dbReference>
<dbReference type="PANTHER" id="PTHR43820:SF4">
    <property type="entry name" value="HIGH-AFFINITY BRANCHED-CHAIN AMINO ACID TRANSPORT ATP-BINDING PROTEIN LIVF"/>
    <property type="match status" value="1"/>
</dbReference>
<keyword evidence="4 7" id="KW-0067">ATP-binding</keyword>
<dbReference type="OrthoDB" id="5179231at2"/>